<protein>
    <recommendedName>
        <fullName evidence="4">Tetratricopeptide repeat protein</fullName>
    </recommendedName>
</protein>
<evidence type="ECO:0000256" key="1">
    <source>
        <dbReference type="SAM" id="Phobius"/>
    </source>
</evidence>
<dbReference type="RefSeq" id="WP_150031188.1">
    <property type="nucleotide sequence ID" value="NZ_VWSH01000001.1"/>
</dbReference>
<dbReference type="Proteomes" id="UP000323632">
    <property type="component" value="Unassembled WGS sequence"/>
</dbReference>
<dbReference type="AlphaFoldDB" id="A0A5M6CN25"/>
<dbReference type="Gene3D" id="1.25.40.10">
    <property type="entry name" value="Tetratricopeptide repeat domain"/>
    <property type="match status" value="1"/>
</dbReference>
<organism evidence="2 3">
    <name type="scientific">Taibaiella lutea</name>
    <dbReference type="NCBI Taxonomy" id="2608001"/>
    <lineage>
        <taxon>Bacteria</taxon>
        <taxon>Pseudomonadati</taxon>
        <taxon>Bacteroidota</taxon>
        <taxon>Chitinophagia</taxon>
        <taxon>Chitinophagales</taxon>
        <taxon>Chitinophagaceae</taxon>
        <taxon>Taibaiella</taxon>
    </lineage>
</organism>
<dbReference type="EMBL" id="VWSH01000001">
    <property type="protein sequence ID" value="KAA5536611.1"/>
    <property type="molecule type" value="Genomic_DNA"/>
</dbReference>
<keyword evidence="1" id="KW-1133">Transmembrane helix</keyword>
<name>A0A5M6CN25_9BACT</name>
<gene>
    <name evidence="2" type="ORF">F0919_02775</name>
</gene>
<feature type="transmembrane region" description="Helical" evidence="1">
    <location>
        <begin position="31"/>
        <end position="54"/>
    </location>
</feature>
<evidence type="ECO:0008006" key="4">
    <source>
        <dbReference type="Google" id="ProtNLM"/>
    </source>
</evidence>
<evidence type="ECO:0000313" key="3">
    <source>
        <dbReference type="Proteomes" id="UP000323632"/>
    </source>
</evidence>
<keyword evidence="1" id="KW-0472">Membrane</keyword>
<keyword evidence="1" id="KW-0812">Transmembrane</keyword>
<accession>A0A5M6CN25</accession>
<proteinExistence type="predicted"/>
<reference evidence="2 3" key="1">
    <citation type="submission" date="2019-09" db="EMBL/GenBank/DDBJ databases">
        <title>Genome sequence and assembly of Taibaiella sp.</title>
        <authorList>
            <person name="Chhetri G."/>
        </authorList>
    </citation>
    <scope>NUCLEOTIDE SEQUENCE [LARGE SCALE GENOMIC DNA]</scope>
    <source>
        <strain evidence="2 3">KVB11</strain>
    </source>
</reference>
<comment type="caution">
    <text evidence="2">The sequence shown here is derived from an EMBL/GenBank/DDBJ whole genome shotgun (WGS) entry which is preliminary data.</text>
</comment>
<sequence>MFTPLSRILLLVLCAVLSIIAASFNLVSVLIIASIVSFIILYGYFRKGSVMLALRQLRKEDYKEAERVIDMNSHPDRLDKKDRAYYLFVKGFIAREKDQFEEAKIFLEEALQGGIKNQTDIAMAILALADMEMVKHNKKAAKEYFLQIKDLKVSNELMPSVRKMQEWLDI</sequence>
<dbReference type="InterPro" id="IPR011990">
    <property type="entry name" value="TPR-like_helical_dom_sf"/>
</dbReference>
<keyword evidence="3" id="KW-1185">Reference proteome</keyword>
<evidence type="ECO:0000313" key="2">
    <source>
        <dbReference type="EMBL" id="KAA5536611.1"/>
    </source>
</evidence>